<sequence length="75" mass="8584">MKLMTHTQIELTATKGISTVQCYNTFIPSHIHLTHVGYDGKYVIPFKYCLTITKICGSSFQYRLVRILIVLPSSY</sequence>
<evidence type="ECO:0000313" key="2">
    <source>
        <dbReference type="Proteomes" id="UP000007266"/>
    </source>
</evidence>
<reference evidence="1 2" key="1">
    <citation type="journal article" date="2008" name="Nature">
        <title>The genome of the model beetle and pest Tribolium castaneum.</title>
        <authorList>
            <consortium name="Tribolium Genome Sequencing Consortium"/>
            <person name="Richards S."/>
            <person name="Gibbs R.A."/>
            <person name="Weinstock G.M."/>
            <person name="Brown S.J."/>
            <person name="Denell R."/>
            <person name="Beeman R.W."/>
            <person name="Gibbs R."/>
            <person name="Beeman R.W."/>
            <person name="Brown S.J."/>
            <person name="Bucher G."/>
            <person name="Friedrich M."/>
            <person name="Grimmelikhuijzen C.J."/>
            <person name="Klingler M."/>
            <person name="Lorenzen M."/>
            <person name="Richards S."/>
            <person name="Roth S."/>
            <person name="Schroder R."/>
            <person name="Tautz D."/>
            <person name="Zdobnov E.M."/>
            <person name="Muzny D."/>
            <person name="Gibbs R.A."/>
            <person name="Weinstock G.M."/>
            <person name="Attaway T."/>
            <person name="Bell S."/>
            <person name="Buhay C.J."/>
            <person name="Chandrabose M.N."/>
            <person name="Chavez D."/>
            <person name="Clerk-Blankenburg K.P."/>
            <person name="Cree A."/>
            <person name="Dao M."/>
            <person name="Davis C."/>
            <person name="Chacko J."/>
            <person name="Dinh H."/>
            <person name="Dugan-Rocha S."/>
            <person name="Fowler G."/>
            <person name="Garner T.T."/>
            <person name="Garnes J."/>
            <person name="Gnirke A."/>
            <person name="Hawes A."/>
            <person name="Hernandez J."/>
            <person name="Hines S."/>
            <person name="Holder M."/>
            <person name="Hume J."/>
            <person name="Jhangiani S.N."/>
            <person name="Joshi V."/>
            <person name="Khan Z.M."/>
            <person name="Jackson L."/>
            <person name="Kovar C."/>
            <person name="Kowis A."/>
            <person name="Lee S."/>
            <person name="Lewis L.R."/>
            <person name="Margolis J."/>
            <person name="Morgan M."/>
            <person name="Nazareth L.V."/>
            <person name="Nguyen N."/>
            <person name="Okwuonu G."/>
            <person name="Parker D."/>
            <person name="Richards S."/>
            <person name="Ruiz S.J."/>
            <person name="Santibanez J."/>
            <person name="Savard J."/>
            <person name="Scherer S.E."/>
            <person name="Schneider B."/>
            <person name="Sodergren E."/>
            <person name="Tautz D."/>
            <person name="Vattahil S."/>
            <person name="Villasana D."/>
            <person name="White C.S."/>
            <person name="Wright R."/>
            <person name="Park Y."/>
            <person name="Beeman R.W."/>
            <person name="Lord J."/>
            <person name="Oppert B."/>
            <person name="Lorenzen M."/>
            <person name="Brown S."/>
            <person name="Wang L."/>
            <person name="Savard J."/>
            <person name="Tautz D."/>
            <person name="Richards S."/>
            <person name="Weinstock G."/>
            <person name="Gibbs R.A."/>
            <person name="Liu Y."/>
            <person name="Worley K."/>
            <person name="Weinstock G."/>
            <person name="Elsik C.G."/>
            <person name="Reese J.T."/>
            <person name="Elhaik E."/>
            <person name="Landan G."/>
            <person name="Graur D."/>
            <person name="Arensburger P."/>
            <person name="Atkinson P."/>
            <person name="Beeman R.W."/>
            <person name="Beidler J."/>
            <person name="Brown S.J."/>
            <person name="Demuth J.P."/>
            <person name="Drury D.W."/>
            <person name="Du Y.Z."/>
            <person name="Fujiwara H."/>
            <person name="Lorenzen M."/>
            <person name="Maselli V."/>
            <person name="Osanai M."/>
            <person name="Park Y."/>
            <person name="Robertson H.M."/>
            <person name="Tu Z."/>
            <person name="Wang J.J."/>
            <person name="Wang S."/>
            <person name="Richards S."/>
            <person name="Song H."/>
            <person name="Zhang L."/>
            <person name="Sodergren E."/>
            <person name="Werner D."/>
            <person name="Stanke M."/>
            <person name="Morgenstern B."/>
            <person name="Solovyev V."/>
            <person name="Kosarev P."/>
            <person name="Brown G."/>
            <person name="Chen H.C."/>
            <person name="Ermolaeva O."/>
            <person name="Hlavina W."/>
            <person name="Kapustin Y."/>
            <person name="Kiryutin B."/>
            <person name="Kitts P."/>
            <person name="Maglott D."/>
            <person name="Pruitt K."/>
            <person name="Sapojnikov V."/>
            <person name="Souvorov A."/>
            <person name="Mackey A.J."/>
            <person name="Waterhouse R.M."/>
            <person name="Wyder S."/>
            <person name="Zdobnov E.M."/>
            <person name="Zdobnov E.M."/>
            <person name="Wyder S."/>
            <person name="Kriventseva E.V."/>
            <person name="Kadowaki T."/>
            <person name="Bork P."/>
            <person name="Aranda M."/>
            <person name="Bao R."/>
            <person name="Beermann A."/>
            <person name="Berns N."/>
            <person name="Bolognesi R."/>
            <person name="Bonneton F."/>
            <person name="Bopp D."/>
            <person name="Brown S.J."/>
            <person name="Bucher G."/>
            <person name="Butts T."/>
            <person name="Chaumot A."/>
            <person name="Denell R.E."/>
            <person name="Ferrier D.E."/>
            <person name="Friedrich M."/>
            <person name="Gordon C.M."/>
            <person name="Jindra M."/>
            <person name="Klingler M."/>
            <person name="Lan Q."/>
            <person name="Lattorff H.M."/>
            <person name="Laudet V."/>
            <person name="von Levetsow C."/>
            <person name="Liu Z."/>
            <person name="Lutz R."/>
            <person name="Lynch J.A."/>
            <person name="da Fonseca R.N."/>
            <person name="Posnien N."/>
            <person name="Reuter R."/>
            <person name="Roth S."/>
            <person name="Savard J."/>
            <person name="Schinko J.B."/>
            <person name="Schmitt C."/>
            <person name="Schoppmeier M."/>
            <person name="Schroder R."/>
            <person name="Shippy T.D."/>
            <person name="Simonnet F."/>
            <person name="Marques-Souza H."/>
            <person name="Tautz D."/>
            <person name="Tomoyasu Y."/>
            <person name="Trauner J."/>
            <person name="Van der Zee M."/>
            <person name="Vervoort M."/>
            <person name="Wittkopp N."/>
            <person name="Wimmer E.A."/>
            <person name="Yang X."/>
            <person name="Jones A.K."/>
            <person name="Sattelle D.B."/>
            <person name="Ebert P.R."/>
            <person name="Nelson D."/>
            <person name="Scott J.G."/>
            <person name="Beeman R.W."/>
            <person name="Muthukrishnan S."/>
            <person name="Kramer K.J."/>
            <person name="Arakane Y."/>
            <person name="Beeman R.W."/>
            <person name="Zhu Q."/>
            <person name="Hogenkamp D."/>
            <person name="Dixit R."/>
            <person name="Oppert B."/>
            <person name="Jiang H."/>
            <person name="Zou Z."/>
            <person name="Marshall J."/>
            <person name="Elpidina E."/>
            <person name="Vinokurov K."/>
            <person name="Oppert C."/>
            <person name="Zou Z."/>
            <person name="Evans J."/>
            <person name="Lu Z."/>
            <person name="Zhao P."/>
            <person name="Sumathipala N."/>
            <person name="Altincicek B."/>
            <person name="Vilcinskas A."/>
            <person name="Williams M."/>
            <person name="Hultmark D."/>
            <person name="Hetru C."/>
            <person name="Jiang H."/>
            <person name="Grimmelikhuijzen C.J."/>
            <person name="Hauser F."/>
            <person name="Cazzamali G."/>
            <person name="Williamson M."/>
            <person name="Park Y."/>
            <person name="Li B."/>
            <person name="Tanaka Y."/>
            <person name="Predel R."/>
            <person name="Neupert S."/>
            <person name="Schachtner J."/>
            <person name="Verleyen P."/>
            <person name="Raible F."/>
            <person name="Bork P."/>
            <person name="Friedrich M."/>
            <person name="Walden K.K."/>
            <person name="Robertson H.M."/>
            <person name="Angeli S."/>
            <person name="Foret S."/>
            <person name="Bucher G."/>
            <person name="Schuetz S."/>
            <person name="Maleszka R."/>
            <person name="Wimmer E.A."/>
            <person name="Beeman R.W."/>
            <person name="Lorenzen M."/>
            <person name="Tomoyasu Y."/>
            <person name="Miller S.C."/>
            <person name="Grossmann D."/>
            <person name="Bucher G."/>
        </authorList>
    </citation>
    <scope>NUCLEOTIDE SEQUENCE [LARGE SCALE GENOMIC DNA]</scope>
    <source>
        <strain evidence="1 2">Georgia GA2</strain>
    </source>
</reference>
<evidence type="ECO:0000313" key="1">
    <source>
        <dbReference type="EMBL" id="EFA09474.1"/>
    </source>
</evidence>
<dbReference type="InParanoid" id="D6X1H2"/>
<dbReference type="EMBL" id="KQ971371">
    <property type="protein sequence ID" value="EFA09474.1"/>
    <property type="molecule type" value="Genomic_DNA"/>
</dbReference>
<proteinExistence type="predicted"/>
<reference evidence="1 2" key="2">
    <citation type="journal article" date="2010" name="Nucleic Acids Res.">
        <title>BeetleBase in 2010: revisions to provide comprehensive genomic information for Tribolium castaneum.</title>
        <authorList>
            <person name="Kim H.S."/>
            <person name="Murphy T."/>
            <person name="Xia J."/>
            <person name="Caragea D."/>
            <person name="Park Y."/>
            <person name="Beeman R.W."/>
            <person name="Lorenzen M.D."/>
            <person name="Butcher S."/>
            <person name="Manak J.R."/>
            <person name="Brown S.J."/>
        </authorList>
    </citation>
    <scope>GENOME REANNOTATION</scope>
    <source>
        <strain evidence="1 2">Georgia GA2</strain>
    </source>
</reference>
<accession>D6X1H2</accession>
<organism evidence="1 2">
    <name type="scientific">Tribolium castaneum</name>
    <name type="common">Red flour beetle</name>
    <dbReference type="NCBI Taxonomy" id="7070"/>
    <lineage>
        <taxon>Eukaryota</taxon>
        <taxon>Metazoa</taxon>
        <taxon>Ecdysozoa</taxon>
        <taxon>Arthropoda</taxon>
        <taxon>Hexapoda</taxon>
        <taxon>Insecta</taxon>
        <taxon>Pterygota</taxon>
        <taxon>Neoptera</taxon>
        <taxon>Endopterygota</taxon>
        <taxon>Coleoptera</taxon>
        <taxon>Polyphaga</taxon>
        <taxon>Cucujiformia</taxon>
        <taxon>Tenebrionidae</taxon>
        <taxon>Tenebrionidae incertae sedis</taxon>
        <taxon>Tribolium</taxon>
    </lineage>
</organism>
<gene>
    <name evidence="1" type="primary">GLEAN_10968</name>
    <name evidence="1" type="ORF">TcasGA2_TC010968</name>
</gene>
<protein>
    <submittedName>
        <fullName evidence="1">Uncharacterized protein</fullName>
    </submittedName>
</protein>
<name>D6X1H2_TRICA</name>
<dbReference type="Proteomes" id="UP000007266">
    <property type="component" value="Linkage group 9"/>
</dbReference>
<dbReference type="AlphaFoldDB" id="D6X1H2"/>
<keyword evidence="2" id="KW-1185">Reference proteome</keyword>
<dbReference type="HOGENOM" id="CLU_2674307_0_0_1"/>